<dbReference type="AlphaFoldDB" id="A0A9X7VYQ2"/>
<keyword evidence="2" id="KW-0732">Signal</keyword>
<dbReference type="EMBL" id="CP071182">
    <property type="protein sequence ID" value="QSO47548.1"/>
    <property type="molecule type" value="Genomic_DNA"/>
</dbReference>
<feature type="compositionally biased region" description="Low complexity" evidence="1">
    <location>
        <begin position="369"/>
        <end position="401"/>
    </location>
</feature>
<evidence type="ECO:0000313" key="5">
    <source>
        <dbReference type="Proteomes" id="UP000663505"/>
    </source>
</evidence>
<proteinExistence type="predicted"/>
<dbReference type="Proteomes" id="UP000663505">
    <property type="component" value="Chromosome"/>
</dbReference>
<dbReference type="InterPro" id="IPR050248">
    <property type="entry name" value="Polysacc_deacetylase_ArnD"/>
</dbReference>
<feature type="compositionally biased region" description="Polar residues" evidence="1">
    <location>
        <begin position="406"/>
        <end position="422"/>
    </location>
</feature>
<feature type="compositionally biased region" description="Low complexity" evidence="1">
    <location>
        <begin position="141"/>
        <end position="168"/>
    </location>
</feature>
<feature type="region of interest" description="Disordered" evidence="1">
    <location>
        <begin position="368"/>
        <end position="422"/>
    </location>
</feature>
<keyword evidence="5" id="KW-1185">Reference proteome</keyword>
<evidence type="ECO:0000259" key="3">
    <source>
        <dbReference type="PROSITE" id="PS51677"/>
    </source>
</evidence>
<dbReference type="GO" id="GO:0005975">
    <property type="term" value="P:carbohydrate metabolic process"/>
    <property type="evidence" value="ECO:0007669"/>
    <property type="project" value="InterPro"/>
</dbReference>
<dbReference type="PROSITE" id="PS51257">
    <property type="entry name" value="PROKAR_LIPOPROTEIN"/>
    <property type="match status" value="1"/>
</dbReference>
<dbReference type="SUPFAM" id="SSF88713">
    <property type="entry name" value="Glycoside hydrolase/deacetylase"/>
    <property type="match status" value="1"/>
</dbReference>
<evidence type="ECO:0000256" key="1">
    <source>
        <dbReference type="SAM" id="MobiDB-lite"/>
    </source>
</evidence>
<dbReference type="InterPro" id="IPR002509">
    <property type="entry name" value="NODB_dom"/>
</dbReference>
<dbReference type="Gene3D" id="3.20.20.370">
    <property type="entry name" value="Glycoside hydrolase/deacetylase"/>
    <property type="match status" value="1"/>
</dbReference>
<dbReference type="CDD" id="cd10917">
    <property type="entry name" value="CE4_NodB_like_6s_7s"/>
    <property type="match status" value="1"/>
</dbReference>
<dbReference type="RefSeq" id="WP_206656892.1">
    <property type="nucleotide sequence ID" value="NZ_CP071182.1"/>
</dbReference>
<feature type="chain" id="PRO_5040793967" evidence="2">
    <location>
        <begin position="29"/>
        <end position="422"/>
    </location>
</feature>
<protein>
    <submittedName>
        <fullName evidence="4">Polysaccharide deacetylase family protein</fullName>
    </submittedName>
</protein>
<feature type="region of interest" description="Disordered" evidence="1">
    <location>
        <begin position="133"/>
        <end position="168"/>
    </location>
</feature>
<dbReference type="KEGG" id="afx:JZ786_00300"/>
<feature type="domain" description="NodB homology" evidence="3">
    <location>
        <begin position="187"/>
        <end position="360"/>
    </location>
</feature>
<feature type="signal peptide" evidence="2">
    <location>
        <begin position="1"/>
        <end position="28"/>
    </location>
</feature>
<organism evidence="4 5">
    <name type="scientific">Alicyclobacillus mengziensis</name>
    <dbReference type="NCBI Taxonomy" id="2931921"/>
    <lineage>
        <taxon>Bacteria</taxon>
        <taxon>Bacillati</taxon>
        <taxon>Bacillota</taxon>
        <taxon>Bacilli</taxon>
        <taxon>Bacillales</taxon>
        <taxon>Alicyclobacillaceae</taxon>
        <taxon>Alicyclobacillus</taxon>
    </lineage>
</organism>
<evidence type="ECO:0000313" key="4">
    <source>
        <dbReference type="EMBL" id="QSO47548.1"/>
    </source>
</evidence>
<reference evidence="4 5" key="1">
    <citation type="submission" date="2021-02" db="EMBL/GenBank/DDBJ databases">
        <title>Alicyclobacillus curvatus sp. nov. and Alicyclobacillus mengziensis sp. nov., two acidophilic bacteria isolated from acid mine drainage.</title>
        <authorList>
            <person name="Huang Y."/>
        </authorList>
    </citation>
    <scope>NUCLEOTIDE SEQUENCE [LARGE SCALE GENOMIC DNA]</scope>
    <source>
        <strain evidence="4 5">S30H14</strain>
    </source>
</reference>
<accession>A0A9X7VYQ2</accession>
<gene>
    <name evidence="4" type="ORF">JZ786_00300</name>
</gene>
<dbReference type="GO" id="GO:0016810">
    <property type="term" value="F:hydrolase activity, acting on carbon-nitrogen (but not peptide) bonds"/>
    <property type="evidence" value="ECO:0007669"/>
    <property type="project" value="InterPro"/>
</dbReference>
<evidence type="ECO:0000256" key="2">
    <source>
        <dbReference type="SAM" id="SignalP"/>
    </source>
</evidence>
<dbReference type="InterPro" id="IPR011330">
    <property type="entry name" value="Glyco_hydro/deAcase_b/a-brl"/>
</dbReference>
<name>A0A9X7VYQ2_9BACL</name>
<dbReference type="Pfam" id="PF01522">
    <property type="entry name" value="Polysacc_deac_1"/>
    <property type="match status" value="1"/>
</dbReference>
<dbReference type="PROSITE" id="PS51677">
    <property type="entry name" value="NODB"/>
    <property type="match status" value="1"/>
</dbReference>
<dbReference type="PANTHER" id="PTHR10587">
    <property type="entry name" value="GLYCOSYL TRANSFERASE-RELATED"/>
    <property type="match status" value="1"/>
</dbReference>
<sequence length="422" mass="45148">MRKSAGLIIFSSLSLVGLVSGCATYPSAPPSTGQNVKTQMDSNAPDVAKQAPAPHIRVVTSHQTASQVSFTVSQAIRGFQVVSGGNTPSLNKTGESITFERGQSTDQTVTLLVTLGNGDTQTLTFHIPSMTVSSSSQLGTSTAQGKSQSGKSQPSKSQTSTTPTVPTFPVQAGTPAKVVYFGPPTGRHVYITVDDGWFPSQRVLKLMQQQHVPITAFLIKDAAREHPSYWKAFVQAGGVIEDHTVSHPWLTKVPYQQDIYQWQDPIQTYSKWFGQTPTLGRPPYGAIDHNVLVAAHNAGLQAIVMWSAEFSPTDPSAGLQTWNHKPLSAGEIVLLHWQPGLYQQMEQVLADCKRLNLVPAPLVLNQPQSTTTKTATTTTKTGTTTPKTGSASTTKTAAITPSTPPKNASTTTTSAVYGSQHK</sequence>